<feature type="transmembrane region" description="Helical" evidence="1">
    <location>
        <begin position="6"/>
        <end position="27"/>
    </location>
</feature>
<accession>A0A0E9UXG9</accession>
<sequence>MRILSCYFYICKMSAIFLINFALHYGAKRNERKSDSRKR</sequence>
<reference evidence="2" key="1">
    <citation type="submission" date="2014-11" db="EMBL/GenBank/DDBJ databases">
        <authorList>
            <person name="Amaro Gonzalez C."/>
        </authorList>
    </citation>
    <scope>NUCLEOTIDE SEQUENCE</scope>
</reference>
<name>A0A0E9UXG9_ANGAN</name>
<dbReference type="AlphaFoldDB" id="A0A0E9UXG9"/>
<organism evidence="2">
    <name type="scientific">Anguilla anguilla</name>
    <name type="common">European freshwater eel</name>
    <name type="synonym">Muraena anguilla</name>
    <dbReference type="NCBI Taxonomy" id="7936"/>
    <lineage>
        <taxon>Eukaryota</taxon>
        <taxon>Metazoa</taxon>
        <taxon>Chordata</taxon>
        <taxon>Craniata</taxon>
        <taxon>Vertebrata</taxon>
        <taxon>Euteleostomi</taxon>
        <taxon>Actinopterygii</taxon>
        <taxon>Neopterygii</taxon>
        <taxon>Teleostei</taxon>
        <taxon>Anguilliformes</taxon>
        <taxon>Anguillidae</taxon>
        <taxon>Anguilla</taxon>
    </lineage>
</organism>
<evidence type="ECO:0000256" key="1">
    <source>
        <dbReference type="SAM" id="Phobius"/>
    </source>
</evidence>
<evidence type="ECO:0000313" key="2">
    <source>
        <dbReference type="EMBL" id="JAH69678.1"/>
    </source>
</evidence>
<reference evidence="2" key="2">
    <citation type="journal article" date="2015" name="Fish Shellfish Immunol.">
        <title>Early steps in the European eel (Anguilla anguilla)-Vibrio vulnificus interaction in the gills: Role of the RtxA13 toxin.</title>
        <authorList>
            <person name="Callol A."/>
            <person name="Pajuelo D."/>
            <person name="Ebbesson L."/>
            <person name="Teles M."/>
            <person name="MacKenzie S."/>
            <person name="Amaro C."/>
        </authorList>
    </citation>
    <scope>NUCLEOTIDE SEQUENCE</scope>
</reference>
<dbReference type="EMBL" id="GBXM01038899">
    <property type="protein sequence ID" value="JAH69678.1"/>
    <property type="molecule type" value="Transcribed_RNA"/>
</dbReference>
<keyword evidence="1" id="KW-0812">Transmembrane</keyword>
<proteinExistence type="predicted"/>
<keyword evidence="1" id="KW-0472">Membrane</keyword>
<protein>
    <submittedName>
        <fullName evidence="2">Uncharacterized protein</fullName>
    </submittedName>
</protein>
<keyword evidence="1" id="KW-1133">Transmembrane helix</keyword>